<name>A0ABR7LSK8_9ACTN</name>
<dbReference type="EMBL" id="JABVEC010000014">
    <property type="protein sequence ID" value="MBC6467745.1"/>
    <property type="molecule type" value="Genomic_DNA"/>
</dbReference>
<feature type="domain" description="Lipid/polyisoprenoid-binding YceI-like" evidence="2">
    <location>
        <begin position="15"/>
        <end position="187"/>
    </location>
</feature>
<dbReference type="PANTHER" id="PTHR34406:SF1">
    <property type="entry name" value="PROTEIN YCEI"/>
    <property type="match status" value="1"/>
</dbReference>
<dbReference type="Gene3D" id="2.40.128.110">
    <property type="entry name" value="Lipid/polyisoprenoid-binding, YceI-like"/>
    <property type="match status" value="1"/>
</dbReference>
<dbReference type="RefSeq" id="WP_187244747.1">
    <property type="nucleotide sequence ID" value="NZ_BAAAOK010000010.1"/>
</dbReference>
<proteinExistence type="inferred from homology"/>
<sequence length="194" mass="21318">MATDVVEIPGYVAGTWTIDPIHSDVGFIVRHLMISKVRGHFTSFEGRIVTTEDPLQSSVTATIDLSSIDTSNEQRDDHIRSADFFEVDKYPTMTYRSSGIRRDGDDFVLDGELTLKERTRPVPLKLEINGFGPDPFAEDPFAGGRAGFTATGEIDRMEFDVSYNGPIPGGGVALSNKIQIVLEIQAVLQTPRPS</sequence>
<comment type="similarity">
    <text evidence="1">Belongs to the UPF0312 family.</text>
</comment>
<evidence type="ECO:0000256" key="1">
    <source>
        <dbReference type="ARBA" id="ARBA00008812"/>
    </source>
</evidence>
<dbReference type="SUPFAM" id="SSF101874">
    <property type="entry name" value="YceI-like"/>
    <property type="match status" value="1"/>
</dbReference>
<protein>
    <submittedName>
        <fullName evidence="3">YceI family protein</fullName>
    </submittedName>
</protein>
<keyword evidence="4" id="KW-1185">Reference proteome</keyword>
<evidence type="ECO:0000313" key="4">
    <source>
        <dbReference type="Proteomes" id="UP000805614"/>
    </source>
</evidence>
<dbReference type="PANTHER" id="PTHR34406">
    <property type="entry name" value="PROTEIN YCEI"/>
    <property type="match status" value="1"/>
</dbReference>
<comment type="caution">
    <text evidence="3">The sequence shown here is derived from an EMBL/GenBank/DDBJ whole genome shotgun (WGS) entry which is preliminary data.</text>
</comment>
<organism evidence="3 4">
    <name type="scientific">Actinomadura alba</name>
    <dbReference type="NCBI Taxonomy" id="406431"/>
    <lineage>
        <taxon>Bacteria</taxon>
        <taxon>Bacillati</taxon>
        <taxon>Actinomycetota</taxon>
        <taxon>Actinomycetes</taxon>
        <taxon>Streptosporangiales</taxon>
        <taxon>Thermomonosporaceae</taxon>
        <taxon>Actinomadura</taxon>
    </lineage>
</organism>
<dbReference type="InterPro" id="IPR007372">
    <property type="entry name" value="Lipid/polyisoprenoid-bd_YceI"/>
</dbReference>
<evidence type="ECO:0000313" key="3">
    <source>
        <dbReference type="EMBL" id="MBC6467745.1"/>
    </source>
</evidence>
<evidence type="ECO:0000259" key="2">
    <source>
        <dbReference type="SMART" id="SM00867"/>
    </source>
</evidence>
<dbReference type="InterPro" id="IPR036761">
    <property type="entry name" value="TTHA0802/YceI-like_sf"/>
</dbReference>
<gene>
    <name evidence="3" type="ORF">HKK74_19920</name>
</gene>
<accession>A0ABR7LSK8</accession>
<reference evidence="3 4" key="1">
    <citation type="submission" date="2020-06" db="EMBL/GenBank/DDBJ databases">
        <title>Actinomadura xiongansis sp. nov., isolated from soil of Baiyangdian.</title>
        <authorList>
            <person name="Zhang X."/>
        </authorList>
    </citation>
    <scope>NUCLEOTIDE SEQUENCE [LARGE SCALE GENOMIC DNA]</scope>
    <source>
        <strain evidence="3 4">HBUM206468</strain>
    </source>
</reference>
<dbReference type="Pfam" id="PF04264">
    <property type="entry name" value="YceI"/>
    <property type="match status" value="1"/>
</dbReference>
<dbReference type="Proteomes" id="UP000805614">
    <property type="component" value="Unassembled WGS sequence"/>
</dbReference>
<dbReference type="SMART" id="SM00867">
    <property type="entry name" value="YceI"/>
    <property type="match status" value="1"/>
</dbReference>